<evidence type="ECO:0000313" key="9">
    <source>
        <dbReference type="Proteomes" id="UP001140560"/>
    </source>
</evidence>
<evidence type="ECO:0000259" key="7">
    <source>
        <dbReference type="SMART" id="SM00835"/>
    </source>
</evidence>
<evidence type="ECO:0000256" key="1">
    <source>
        <dbReference type="ARBA" id="ARBA00004613"/>
    </source>
</evidence>
<keyword evidence="6" id="KW-0732">Signal</keyword>
<dbReference type="InterPro" id="IPR014710">
    <property type="entry name" value="RmlC-like_jellyroll"/>
</dbReference>
<sequence>MFSPLFFLTFLLPLFPVHADQAKSHTTNPDLNARLKTAATNFDRQALLPQDSDWYYDFEQHPNYNSAVGAVITADAASFPALTNLGISIALLKLAPCGMLPPHLHPRATNLVTAITGNTTTWMIGENGVKTVRVDLTPLRVTIFPRGSLHVMQNNDCEPALLISALNSDDSGTLNILPSLWSVPQDIIRAGFGDASINAEDLGKYIPEVGTGAIIGSMECQQRCGIVHGKE</sequence>
<keyword evidence="9" id="KW-1185">Reference proteome</keyword>
<dbReference type="Gene3D" id="2.60.120.10">
    <property type="entry name" value="Jelly Rolls"/>
    <property type="match status" value="1"/>
</dbReference>
<accession>A0A9W8YG75</accession>
<organism evidence="8 9">
    <name type="scientific">Neocucurbitaria cava</name>
    <dbReference type="NCBI Taxonomy" id="798079"/>
    <lineage>
        <taxon>Eukaryota</taxon>
        <taxon>Fungi</taxon>
        <taxon>Dikarya</taxon>
        <taxon>Ascomycota</taxon>
        <taxon>Pezizomycotina</taxon>
        <taxon>Dothideomycetes</taxon>
        <taxon>Pleosporomycetidae</taxon>
        <taxon>Pleosporales</taxon>
        <taxon>Pleosporineae</taxon>
        <taxon>Cucurbitariaceae</taxon>
        <taxon>Neocucurbitaria</taxon>
    </lineage>
</organism>
<evidence type="ECO:0000256" key="6">
    <source>
        <dbReference type="SAM" id="SignalP"/>
    </source>
</evidence>
<protein>
    <recommendedName>
        <fullName evidence="7">Cupin type-1 domain-containing protein</fullName>
    </recommendedName>
</protein>
<dbReference type="Proteomes" id="UP001140560">
    <property type="component" value="Unassembled WGS sequence"/>
</dbReference>
<dbReference type="SMART" id="SM00835">
    <property type="entry name" value="Cupin_1"/>
    <property type="match status" value="1"/>
</dbReference>
<keyword evidence="3" id="KW-0964">Secreted</keyword>
<dbReference type="InterPro" id="IPR006045">
    <property type="entry name" value="Cupin_1"/>
</dbReference>
<evidence type="ECO:0000256" key="3">
    <source>
        <dbReference type="ARBA" id="ARBA00022525"/>
    </source>
</evidence>
<reference evidence="8" key="1">
    <citation type="submission" date="2022-10" db="EMBL/GenBank/DDBJ databases">
        <title>Tapping the CABI collections for fungal endophytes: first genome assemblies for Collariella, Neodidymelliopsis, Ascochyta clinopodiicola, Didymella pomorum, Didymosphaeria variabile, Neocosmospora piperis and Neocucurbitaria cava.</title>
        <authorList>
            <person name="Hill R."/>
        </authorList>
    </citation>
    <scope>NUCLEOTIDE SEQUENCE</scope>
    <source>
        <strain evidence="8">IMI 356814</strain>
    </source>
</reference>
<name>A0A9W8YG75_9PLEO</name>
<proteinExistence type="inferred from homology"/>
<dbReference type="PANTHER" id="PTHR31238">
    <property type="entry name" value="GERMIN-LIKE PROTEIN SUBFAMILY 3 MEMBER 3"/>
    <property type="match status" value="1"/>
</dbReference>
<dbReference type="Pfam" id="PF00190">
    <property type="entry name" value="Cupin_1"/>
    <property type="match status" value="1"/>
</dbReference>
<dbReference type="SUPFAM" id="SSF51182">
    <property type="entry name" value="RmlC-like cupins"/>
    <property type="match status" value="1"/>
</dbReference>
<keyword evidence="5" id="KW-0464">Manganese</keyword>
<dbReference type="PRINTS" id="PR00325">
    <property type="entry name" value="GERMIN"/>
</dbReference>
<dbReference type="InterPro" id="IPR001929">
    <property type="entry name" value="Germin"/>
</dbReference>
<feature type="signal peptide" evidence="6">
    <location>
        <begin position="1"/>
        <end position="19"/>
    </location>
</feature>
<feature type="domain" description="Cupin type-1" evidence="7">
    <location>
        <begin position="56"/>
        <end position="203"/>
    </location>
</feature>
<gene>
    <name evidence="8" type="ORF">N0V83_002384</name>
</gene>
<keyword evidence="4" id="KW-0479">Metal-binding</keyword>
<evidence type="ECO:0000256" key="4">
    <source>
        <dbReference type="ARBA" id="ARBA00022723"/>
    </source>
</evidence>
<evidence type="ECO:0000313" key="8">
    <source>
        <dbReference type="EMBL" id="KAJ4375298.1"/>
    </source>
</evidence>
<dbReference type="CDD" id="cd02241">
    <property type="entry name" value="cupin_OxOx"/>
    <property type="match status" value="1"/>
</dbReference>
<evidence type="ECO:0000256" key="5">
    <source>
        <dbReference type="ARBA" id="ARBA00023211"/>
    </source>
</evidence>
<dbReference type="InterPro" id="IPR011051">
    <property type="entry name" value="RmlC_Cupin_sf"/>
</dbReference>
<comment type="subcellular location">
    <subcellularLocation>
        <location evidence="1">Secreted</location>
    </subcellularLocation>
</comment>
<feature type="chain" id="PRO_5040914340" description="Cupin type-1 domain-containing protein" evidence="6">
    <location>
        <begin position="20"/>
        <end position="231"/>
    </location>
</feature>
<dbReference type="GO" id="GO:0005576">
    <property type="term" value="C:extracellular region"/>
    <property type="evidence" value="ECO:0007669"/>
    <property type="project" value="UniProtKB-SubCell"/>
</dbReference>
<comment type="similarity">
    <text evidence="2">Belongs to the germin family.</text>
</comment>
<dbReference type="EMBL" id="JAPEUY010000003">
    <property type="protein sequence ID" value="KAJ4375298.1"/>
    <property type="molecule type" value="Genomic_DNA"/>
</dbReference>
<dbReference type="AlphaFoldDB" id="A0A9W8YG75"/>
<dbReference type="OrthoDB" id="1921208at2759"/>
<dbReference type="GO" id="GO:0030145">
    <property type="term" value="F:manganese ion binding"/>
    <property type="evidence" value="ECO:0007669"/>
    <property type="project" value="InterPro"/>
</dbReference>
<comment type="caution">
    <text evidence="8">The sequence shown here is derived from an EMBL/GenBank/DDBJ whole genome shotgun (WGS) entry which is preliminary data.</text>
</comment>
<evidence type="ECO:0000256" key="2">
    <source>
        <dbReference type="ARBA" id="ARBA00007456"/>
    </source>
</evidence>